<dbReference type="PANTHER" id="PTHR43685">
    <property type="entry name" value="GLYCOSYLTRANSFERASE"/>
    <property type="match status" value="1"/>
</dbReference>
<proteinExistence type="predicted"/>
<evidence type="ECO:0000313" key="3">
    <source>
        <dbReference type="Proteomes" id="UP000516105"/>
    </source>
</evidence>
<dbReference type="CDD" id="cd00761">
    <property type="entry name" value="Glyco_tranf_GTA_type"/>
    <property type="match status" value="1"/>
</dbReference>
<dbReference type="EMBL" id="CP060782">
    <property type="protein sequence ID" value="QNP46152.1"/>
    <property type="molecule type" value="Genomic_DNA"/>
</dbReference>
<dbReference type="Pfam" id="PF00535">
    <property type="entry name" value="Glycos_transf_2"/>
    <property type="match status" value="1"/>
</dbReference>
<sequence length="289" mass="32084">MLTRLLEALLVCAEQVRDRAAVGVALVDDTPDGQARVVADAFADRFELGLEYRISGRKNISLARNLAVATALDLGDWIAMTDDDCEPPSQWLEALLNLQQETGADAVTGRMVRRVPENSPRWITEQPFLDLGVEELSDASEMPTAATFNTMMSGQWLRDHPKIRFSPEFGVIGGEDMVFFRAARAAGLSIRFSKDGFVYENESAERATFGYQLYVHFWHGNSAALACIKSGMKRSRMFVHGSASLARAIMRQLSRLARGQKPQFRFCLAQILQSIGKLLGSVGVEIDHR</sequence>
<evidence type="ECO:0000313" key="2">
    <source>
        <dbReference type="EMBL" id="QNP46152.1"/>
    </source>
</evidence>
<evidence type="ECO:0000259" key="1">
    <source>
        <dbReference type="Pfam" id="PF00535"/>
    </source>
</evidence>
<gene>
    <name evidence="2" type="ORF">H9L14_02520</name>
</gene>
<dbReference type="SUPFAM" id="SSF53448">
    <property type="entry name" value="Nucleotide-diphospho-sugar transferases"/>
    <property type="match status" value="1"/>
</dbReference>
<organism evidence="2 3">
    <name type="scientific">Sphingomonas sediminicola</name>
    <dbReference type="NCBI Taxonomy" id="386874"/>
    <lineage>
        <taxon>Bacteria</taxon>
        <taxon>Pseudomonadati</taxon>
        <taxon>Pseudomonadota</taxon>
        <taxon>Alphaproteobacteria</taxon>
        <taxon>Sphingomonadales</taxon>
        <taxon>Sphingomonadaceae</taxon>
        <taxon>Sphingomonas</taxon>
    </lineage>
</organism>
<reference evidence="2 3" key="1">
    <citation type="submission" date="2020-08" db="EMBL/GenBank/DDBJ databases">
        <title>Genome sequence of Sphingomonas sediminicola KACC 15039T.</title>
        <authorList>
            <person name="Hyun D.-W."/>
            <person name="Bae J.-W."/>
        </authorList>
    </citation>
    <scope>NUCLEOTIDE SEQUENCE [LARGE SCALE GENOMIC DNA]</scope>
    <source>
        <strain evidence="2 3">KACC 15039</strain>
    </source>
</reference>
<accession>A0ABX6TB24</accession>
<dbReference type="InterPro" id="IPR001173">
    <property type="entry name" value="Glyco_trans_2-like"/>
</dbReference>
<dbReference type="InterPro" id="IPR050834">
    <property type="entry name" value="Glycosyltransf_2"/>
</dbReference>
<dbReference type="Proteomes" id="UP000516105">
    <property type="component" value="Chromosome"/>
</dbReference>
<name>A0ABX6TB24_9SPHN</name>
<feature type="domain" description="Glycosyltransferase 2-like" evidence="1">
    <location>
        <begin position="6"/>
        <end position="153"/>
    </location>
</feature>
<dbReference type="InterPro" id="IPR029044">
    <property type="entry name" value="Nucleotide-diphossugar_trans"/>
</dbReference>
<dbReference type="Gene3D" id="3.90.550.10">
    <property type="entry name" value="Spore Coat Polysaccharide Biosynthesis Protein SpsA, Chain A"/>
    <property type="match status" value="1"/>
</dbReference>
<protein>
    <submittedName>
        <fullName evidence="2">Glycosyltransferase</fullName>
    </submittedName>
</protein>
<dbReference type="PANTHER" id="PTHR43685:SF11">
    <property type="entry name" value="GLYCOSYLTRANSFERASE TAGX-RELATED"/>
    <property type="match status" value="1"/>
</dbReference>
<keyword evidence="3" id="KW-1185">Reference proteome</keyword>